<evidence type="ECO:0000313" key="2">
    <source>
        <dbReference type="EMBL" id="KAJ7707547.1"/>
    </source>
</evidence>
<dbReference type="EMBL" id="JARKIE010000005">
    <property type="protein sequence ID" value="KAJ7707547.1"/>
    <property type="molecule type" value="Genomic_DNA"/>
</dbReference>
<feature type="transmembrane region" description="Helical" evidence="1">
    <location>
        <begin position="60"/>
        <end position="77"/>
    </location>
</feature>
<name>A0AAD7GXX3_MYCRO</name>
<keyword evidence="1" id="KW-0812">Transmembrane</keyword>
<keyword evidence="1" id="KW-0472">Membrane</keyword>
<dbReference type="AlphaFoldDB" id="A0AAD7GXX3"/>
<evidence type="ECO:0000313" key="3">
    <source>
        <dbReference type="Proteomes" id="UP001221757"/>
    </source>
</evidence>
<reference evidence="2" key="1">
    <citation type="submission" date="2023-03" db="EMBL/GenBank/DDBJ databases">
        <title>Massive genome expansion in bonnet fungi (Mycena s.s.) driven by repeated elements and novel gene families across ecological guilds.</title>
        <authorList>
            <consortium name="Lawrence Berkeley National Laboratory"/>
            <person name="Harder C.B."/>
            <person name="Miyauchi S."/>
            <person name="Viragh M."/>
            <person name="Kuo A."/>
            <person name="Thoen E."/>
            <person name="Andreopoulos B."/>
            <person name="Lu D."/>
            <person name="Skrede I."/>
            <person name="Drula E."/>
            <person name="Henrissat B."/>
            <person name="Morin E."/>
            <person name="Kohler A."/>
            <person name="Barry K."/>
            <person name="LaButti K."/>
            <person name="Morin E."/>
            <person name="Salamov A."/>
            <person name="Lipzen A."/>
            <person name="Mereny Z."/>
            <person name="Hegedus B."/>
            <person name="Baldrian P."/>
            <person name="Stursova M."/>
            <person name="Weitz H."/>
            <person name="Taylor A."/>
            <person name="Grigoriev I.V."/>
            <person name="Nagy L.G."/>
            <person name="Martin F."/>
            <person name="Kauserud H."/>
        </authorList>
    </citation>
    <scope>NUCLEOTIDE SEQUENCE</scope>
    <source>
        <strain evidence="2">CBHHK067</strain>
    </source>
</reference>
<sequence length="126" mass="14506">MSRPPRPPYACPRSIRLRFRIAFLPLLSAFLLLSTRHYRTNHSMNRARHIFVPHRGPPRIIFPASIFVLLCASIRSFRSAGSHPPTTHHPSTTKITITTGDLSANTGTRRCRYLLTTWEHVYMGWI</sequence>
<keyword evidence="1" id="KW-1133">Transmembrane helix</keyword>
<accession>A0AAD7GXX3</accession>
<comment type="caution">
    <text evidence="2">The sequence shown here is derived from an EMBL/GenBank/DDBJ whole genome shotgun (WGS) entry which is preliminary data.</text>
</comment>
<dbReference type="Proteomes" id="UP001221757">
    <property type="component" value="Unassembled WGS sequence"/>
</dbReference>
<proteinExistence type="predicted"/>
<protein>
    <submittedName>
        <fullName evidence="2">Uncharacterized protein</fullName>
    </submittedName>
</protein>
<keyword evidence="3" id="KW-1185">Reference proteome</keyword>
<evidence type="ECO:0000256" key="1">
    <source>
        <dbReference type="SAM" id="Phobius"/>
    </source>
</evidence>
<organism evidence="2 3">
    <name type="scientific">Mycena rosella</name>
    <name type="common">Pink bonnet</name>
    <name type="synonym">Agaricus rosellus</name>
    <dbReference type="NCBI Taxonomy" id="1033263"/>
    <lineage>
        <taxon>Eukaryota</taxon>
        <taxon>Fungi</taxon>
        <taxon>Dikarya</taxon>
        <taxon>Basidiomycota</taxon>
        <taxon>Agaricomycotina</taxon>
        <taxon>Agaricomycetes</taxon>
        <taxon>Agaricomycetidae</taxon>
        <taxon>Agaricales</taxon>
        <taxon>Marasmiineae</taxon>
        <taxon>Mycenaceae</taxon>
        <taxon>Mycena</taxon>
    </lineage>
</organism>
<gene>
    <name evidence="2" type="ORF">B0H17DRAFT_1033047</name>
</gene>